<comment type="similarity">
    <text evidence="2 9">Belongs to the GMC oxidoreductase family.</text>
</comment>
<dbReference type="AlphaFoldDB" id="A0AAD6TXJ9"/>
<evidence type="ECO:0000256" key="6">
    <source>
        <dbReference type="ARBA" id="ARBA00023002"/>
    </source>
</evidence>
<dbReference type="InterPro" id="IPR036188">
    <property type="entry name" value="FAD/NAD-bd_sf"/>
</dbReference>
<comment type="caution">
    <text evidence="13">The sequence shown here is derived from an EMBL/GenBank/DDBJ whole genome shotgun (WGS) entry which is preliminary data.</text>
</comment>
<organism evidence="13 14">
    <name type="scientific">Mycena belliarum</name>
    <dbReference type="NCBI Taxonomy" id="1033014"/>
    <lineage>
        <taxon>Eukaryota</taxon>
        <taxon>Fungi</taxon>
        <taxon>Dikarya</taxon>
        <taxon>Basidiomycota</taxon>
        <taxon>Agaricomycotina</taxon>
        <taxon>Agaricomycetes</taxon>
        <taxon>Agaricomycetidae</taxon>
        <taxon>Agaricales</taxon>
        <taxon>Marasmiineae</taxon>
        <taxon>Mycenaceae</taxon>
        <taxon>Mycena</taxon>
    </lineage>
</organism>
<feature type="active site" description="Proton donor" evidence="8">
    <location>
        <position position="571"/>
    </location>
</feature>
<dbReference type="PROSITE" id="PS00623">
    <property type="entry name" value="GMC_OXRED_1"/>
    <property type="match status" value="1"/>
</dbReference>
<evidence type="ECO:0000256" key="8">
    <source>
        <dbReference type="PIRSR" id="PIRSR000137-1"/>
    </source>
</evidence>
<evidence type="ECO:0000256" key="2">
    <source>
        <dbReference type="ARBA" id="ARBA00010790"/>
    </source>
</evidence>
<keyword evidence="6" id="KW-0560">Oxidoreductase</keyword>
<evidence type="ECO:0000256" key="7">
    <source>
        <dbReference type="ARBA" id="ARBA00023180"/>
    </source>
</evidence>
<dbReference type="PROSITE" id="PS00624">
    <property type="entry name" value="GMC_OXRED_2"/>
    <property type="match status" value="1"/>
</dbReference>
<protein>
    <submittedName>
        <fullName evidence="13">Alcohol oxidase</fullName>
    </submittedName>
</protein>
<accession>A0AAD6TXJ9</accession>
<keyword evidence="4 10" id="KW-0732">Signal</keyword>
<evidence type="ECO:0000313" key="14">
    <source>
        <dbReference type="Proteomes" id="UP001222325"/>
    </source>
</evidence>
<dbReference type="InterPro" id="IPR000172">
    <property type="entry name" value="GMC_OxRdtase_N"/>
</dbReference>
<keyword evidence="14" id="KW-1185">Reference proteome</keyword>
<feature type="domain" description="Glucose-methanol-choline oxidoreductase N-terminal" evidence="12">
    <location>
        <begin position="320"/>
        <end position="334"/>
    </location>
</feature>
<reference evidence="13" key="1">
    <citation type="submission" date="2023-03" db="EMBL/GenBank/DDBJ databases">
        <title>Massive genome expansion in bonnet fungi (Mycena s.s.) driven by repeated elements and novel gene families across ecological guilds.</title>
        <authorList>
            <consortium name="Lawrence Berkeley National Laboratory"/>
            <person name="Harder C.B."/>
            <person name="Miyauchi S."/>
            <person name="Viragh M."/>
            <person name="Kuo A."/>
            <person name="Thoen E."/>
            <person name="Andreopoulos B."/>
            <person name="Lu D."/>
            <person name="Skrede I."/>
            <person name="Drula E."/>
            <person name="Henrissat B."/>
            <person name="Morin E."/>
            <person name="Kohler A."/>
            <person name="Barry K."/>
            <person name="LaButti K."/>
            <person name="Morin E."/>
            <person name="Salamov A."/>
            <person name="Lipzen A."/>
            <person name="Mereny Z."/>
            <person name="Hegedus B."/>
            <person name="Baldrian P."/>
            <person name="Stursova M."/>
            <person name="Weitz H."/>
            <person name="Taylor A."/>
            <person name="Grigoriev I.V."/>
            <person name="Nagy L.G."/>
            <person name="Martin F."/>
            <person name="Kauserud H."/>
        </authorList>
    </citation>
    <scope>NUCLEOTIDE SEQUENCE</scope>
    <source>
        <strain evidence="13">CBHHK173m</strain>
    </source>
</reference>
<dbReference type="GO" id="GO:0050660">
    <property type="term" value="F:flavin adenine dinucleotide binding"/>
    <property type="evidence" value="ECO:0007669"/>
    <property type="project" value="InterPro"/>
</dbReference>
<evidence type="ECO:0000256" key="1">
    <source>
        <dbReference type="ARBA" id="ARBA00001974"/>
    </source>
</evidence>
<evidence type="ECO:0000313" key="13">
    <source>
        <dbReference type="EMBL" id="KAJ7083066.1"/>
    </source>
</evidence>
<dbReference type="Pfam" id="PF00732">
    <property type="entry name" value="GMC_oxred_N"/>
    <property type="match status" value="1"/>
</dbReference>
<dbReference type="Proteomes" id="UP001222325">
    <property type="component" value="Unassembled WGS sequence"/>
</dbReference>
<feature type="active site" description="Proton acceptor" evidence="8">
    <location>
        <position position="614"/>
    </location>
</feature>
<evidence type="ECO:0000256" key="4">
    <source>
        <dbReference type="ARBA" id="ARBA00022729"/>
    </source>
</evidence>
<dbReference type="Gene3D" id="3.50.50.60">
    <property type="entry name" value="FAD/NAD(P)-binding domain"/>
    <property type="match status" value="1"/>
</dbReference>
<dbReference type="PANTHER" id="PTHR11552:SF201">
    <property type="entry name" value="GLUCOSE-METHANOL-CHOLINE OXIDOREDUCTASE N-TERMINAL DOMAIN-CONTAINING PROTEIN"/>
    <property type="match status" value="1"/>
</dbReference>
<feature type="domain" description="Glucose-methanol-choline oxidoreductase N-terminal" evidence="11">
    <location>
        <begin position="119"/>
        <end position="142"/>
    </location>
</feature>
<dbReference type="InterPro" id="IPR007867">
    <property type="entry name" value="GMC_OxRtase_C"/>
</dbReference>
<keyword evidence="5 9" id="KW-0274">FAD</keyword>
<keyword evidence="7" id="KW-0325">Glycoprotein</keyword>
<evidence type="ECO:0000259" key="11">
    <source>
        <dbReference type="PROSITE" id="PS00623"/>
    </source>
</evidence>
<dbReference type="Pfam" id="PF05199">
    <property type="entry name" value="GMC_oxred_C"/>
    <property type="match status" value="1"/>
</dbReference>
<evidence type="ECO:0000256" key="5">
    <source>
        <dbReference type="ARBA" id="ARBA00022827"/>
    </source>
</evidence>
<gene>
    <name evidence="13" type="ORF">B0H15DRAFT_426608</name>
</gene>
<evidence type="ECO:0000259" key="12">
    <source>
        <dbReference type="PROSITE" id="PS00624"/>
    </source>
</evidence>
<evidence type="ECO:0000256" key="9">
    <source>
        <dbReference type="RuleBase" id="RU003968"/>
    </source>
</evidence>
<feature type="chain" id="PRO_5041935485" evidence="10">
    <location>
        <begin position="26"/>
        <end position="635"/>
    </location>
</feature>
<evidence type="ECO:0000256" key="10">
    <source>
        <dbReference type="SAM" id="SignalP"/>
    </source>
</evidence>
<dbReference type="SUPFAM" id="SSF54373">
    <property type="entry name" value="FAD-linked reductases, C-terminal domain"/>
    <property type="match status" value="1"/>
</dbReference>
<dbReference type="EMBL" id="JARJCN010000042">
    <property type="protein sequence ID" value="KAJ7083066.1"/>
    <property type="molecule type" value="Genomic_DNA"/>
</dbReference>
<dbReference type="Gene3D" id="3.30.560.10">
    <property type="entry name" value="Glucose Oxidase, domain 3"/>
    <property type="match status" value="1"/>
</dbReference>
<evidence type="ECO:0000256" key="3">
    <source>
        <dbReference type="ARBA" id="ARBA00022630"/>
    </source>
</evidence>
<proteinExistence type="inferred from homology"/>
<dbReference type="GO" id="GO:0016614">
    <property type="term" value="F:oxidoreductase activity, acting on CH-OH group of donors"/>
    <property type="evidence" value="ECO:0007669"/>
    <property type="project" value="InterPro"/>
</dbReference>
<comment type="cofactor">
    <cofactor evidence="1">
        <name>FAD</name>
        <dbReference type="ChEBI" id="CHEBI:57692"/>
    </cofactor>
</comment>
<dbReference type="InterPro" id="IPR012132">
    <property type="entry name" value="GMC_OxRdtase"/>
</dbReference>
<dbReference type="SUPFAM" id="SSF51905">
    <property type="entry name" value="FAD/NAD(P)-binding domain"/>
    <property type="match status" value="1"/>
</dbReference>
<name>A0AAD6TXJ9_9AGAR</name>
<dbReference type="PANTHER" id="PTHR11552">
    <property type="entry name" value="GLUCOSE-METHANOL-CHOLINE GMC OXIDOREDUCTASE"/>
    <property type="match status" value="1"/>
</dbReference>
<keyword evidence="3 9" id="KW-0285">Flavoprotein</keyword>
<dbReference type="PIRSF" id="PIRSF000137">
    <property type="entry name" value="Alcohol_oxidase"/>
    <property type="match status" value="1"/>
</dbReference>
<feature type="signal peptide" evidence="10">
    <location>
        <begin position="1"/>
        <end position="25"/>
    </location>
</feature>
<sequence length="635" mass="69111">MADIFLIVCLAFSFLLFTLPTVSKTCTISKMDPAQFAKIDFSYLIIGGGTAGLTLAARLAEDPALQIGVIEAGSFHSNDPIIDEPANIGVAIGNPMYDWAFKSVPQVGLNGLEMGIPRGKMLGGSSGLNFLAWNRASKPEYDAWATFACTPDWDWKGLLPYFKRSTTTMRDQINVFPGIPAGSEKAGSDHRLVGFGGPINSSYNEIYMDPVSPYVQTLNRLGIKTNANPDNGTTAGIVNTRLAIDRREGVRSYATQYYCRLAKHTNLHVLTGARANRISLSHSGLLATAERMVTASGVEFSANSRTYFAHAAREVILSAGSIQTPQILELSGIGNATLLKALNIHNHVDLPQVGENHQDHLFAGVQYELKPRVRTFDILRNNVTFAAEQAAKYNQNRTGFLAAVDSTLGFLPFQLYLNSTQIKSTLDRFDSVTRHTPKDSLEHVQHAIQRSWIRDGNVPQVEVILFTSGQFAPAPNTSYITILTGGLHPLARGSVHIKTKLPSEPPVIDPQYLTNNFDVSTILDALKVVLQLERLKPLSDIIQSRNIPAPQLHTDAELIQFIRNSSQTSSHPLGTAAMAPRELGGVVDSTLKVYGTTNLRVVDASIIPLHIGAHIQSTVYAIAEKAADMIKGIGC</sequence>